<keyword evidence="5" id="KW-1185">Reference proteome</keyword>
<dbReference type="STRING" id="263820.PTO1330"/>
<evidence type="ECO:0000259" key="1">
    <source>
        <dbReference type="PROSITE" id="PS51186"/>
    </source>
</evidence>
<evidence type="ECO:0000313" key="3">
    <source>
        <dbReference type="EMBL" id="SMD31014.1"/>
    </source>
</evidence>
<sequence>MEIFDDDIMLRTDIGIEYAADLMKIMNERNLNLYIASRSFPINYSKEDAIAFIRRNREVFGQRFAIDFFIFIGNELAGVVTLDDIDYENKSAHIGYILGKKYRNHGYMTRSVSIVIDYGNKTLKLHRIYTSVIEFNKRSLSVLLNNGFYIEGISRDSFLYNGRFYSMIRVARIFNY</sequence>
<dbReference type="EMBL" id="AE017261">
    <property type="protein sequence ID" value="AAT43915.1"/>
    <property type="molecule type" value="Genomic_DNA"/>
</dbReference>
<dbReference type="PANTHER" id="PTHR43328">
    <property type="entry name" value="ACETYLTRANSFERASE-RELATED"/>
    <property type="match status" value="1"/>
</dbReference>
<evidence type="ECO:0000313" key="2">
    <source>
        <dbReference type="EMBL" id="AAT43915.1"/>
    </source>
</evidence>
<dbReference type="OrthoDB" id="120213at2157"/>
<evidence type="ECO:0000313" key="5">
    <source>
        <dbReference type="Proteomes" id="UP000192315"/>
    </source>
</evidence>
<dbReference type="AlphaFoldDB" id="Q6KZD7"/>
<dbReference type="PANTHER" id="PTHR43328:SF1">
    <property type="entry name" value="N-ACETYLTRANSFERASE DOMAIN-CONTAINING PROTEIN"/>
    <property type="match status" value="1"/>
</dbReference>
<dbReference type="Proteomes" id="UP000000438">
    <property type="component" value="Chromosome"/>
</dbReference>
<keyword evidence="2" id="KW-0808">Transferase</keyword>
<dbReference type="PaxDb" id="263820-PTO1330"/>
<dbReference type="InterPro" id="IPR016181">
    <property type="entry name" value="Acyl_CoA_acyltransferase"/>
</dbReference>
<dbReference type="PROSITE" id="PS51186">
    <property type="entry name" value="GNAT"/>
    <property type="match status" value="1"/>
</dbReference>
<dbReference type="EMBL" id="FWYE01000002">
    <property type="protein sequence ID" value="SMD31014.1"/>
    <property type="molecule type" value="Genomic_DNA"/>
</dbReference>
<evidence type="ECO:0000313" key="4">
    <source>
        <dbReference type="Proteomes" id="UP000000438"/>
    </source>
</evidence>
<dbReference type="SUPFAM" id="SSF55729">
    <property type="entry name" value="Acyl-CoA N-acyltransferases (Nat)"/>
    <property type="match status" value="1"/>
</dbReference>
<dbReference type="eggNOG" id="arCOG00842">
    <property type="taxonomic scope" value="Archaea"/>
</dbReference>
<name>Q6KZD7_PICTO</name>
<accession>A0A8G2FX01</accession>
<protein>
    <submittedName>
        <fullName evidence="2">Acetyltransferase</fullName>
        <ecNumber evidence="2">2.3.1.-</ecNumber>
    </submittedName>
</protein>
<dbReference type="KEGG" id="pto:PTO1330"/>
<dbReference type="InterPro" id="IPR000182">
    <property type="entry name" value="GNAT_dom"/>
</dbReference>
<dbReference type="Proteomes" id="UP000192315">
    <property type="component" value="Unassembled WGS sequence"/>
</dbReference>
<dbReference type="GO" id="GO:0016747">
    <property type="term" value="F:acyltransferase activity, transferring groups other than amino-acyl groups"/>
    <property type="evidence" value="ECO:0007669"/>
    <property type="project" value="InterPro"/>
</dbReference>
<reference evidence="2" key="2">
    <citation type="submission" date="2004-02" db="EMBL/GenBank/DDBJ databases">
        <authorList>
            <person name="Fuetterer O."/>
            <person name="Angelov A."/>
            <person name="Liesegang H."/>
            <person name="Gottschalk G."/>
            <person name="Schleper C."/>
            <person name="Schepers B."/>
            <person name="Dock C."/>
            <person name="Antranikian G."/>
            <person name="Liebl W."/>
        </authorList>
    </citation>
    <scope>NUCLEOTIDE SEQUENCE</scope>
    <source>
        <strain evidence="2">DSM 9790</strain>
    </source>
</reference>
<feature type="domain" description="N-acetyltransferase" evidence="1">
    <location>
        <begin position="8"/>
        <end position="172"/>
    </location>
</feature>
<dbReference type="Gene3D" id="3.40.630.30">
    <property type="match status" value="1"/>
</dbReference>
<organism evidence="2 4">
    <name type="scientific">Picrophilus torridus (strain ATCC 700027 / DSM 9790 / JCM 10055 / NBRC 100828 / KAW 2/3)</name>
    <dbReference type="NCBI Taxonomy" id="1122961"/>
    <lineage>
        <taxon>Archaea</taxon>
        <taxon>Methanobacteriati</taxon>
        <taxon>Thermoplasmatota</taxon>
        <taxon>Thermoplasmata</taxon>
        <taxon>Thermoplasmatales</taxon>
        <taxon>Picrophilaceae</taxon>
        <taxon>Picrophilus</taxon>
    </lineage>
</organism>
<gene>
    <name evidence="2" type="ordered locus">PTO1330</name>
    <name evidence="3" type="ORF">SAMN02745355_0932</name>
</gene>
<dbReference type="RefSeq" id="WP_011178131.1">
    <property type="nucleotide sequence ID" value="NC_005877.1"/>
</dbReference>
<dbReference type="EC" id="2.3.1.-" evidence="2"/>
<reference evidence="3 5" key="3">
    <citation type="submission" date="2017-04" db="EMBL/GenBank/DDBJ databases">
        <authorList>
            <person name="Varghese N."/>
            <person name="Submissions S."/>
        </authorList>
    </citation>
    <scope>NUCLEOTIDE SEQUENCE [LARGE SCALE GENOMIC DNA]</scope>
    <source>
        <strain evidence="3 5">DSM 9789</strain>
    </source>
</reference>
<dbReference type="InParanoid" id="Q6KZD7"/>
<dbReference type="GeneID" id="2845192"/>
<dbReference type="Pfam" id="PF13302">
    <property type="entry name" value="Acetyltransf_3"/>
    <property type="match status" value="1"/>
</dbReference>
<proteinExistence type="predicted"/>
<dbReference type="HOGENOM" id="CLU_013985_3_4_2"/>
<accession>Q6KZD7</accession>
<reference evidence="2 4" key="1">
    <citation type="journal article" date="2004" name="Proc. Natl. Acad. Sci. U.S.A.">
        <title>Genome sequence of Picrophilus torridus and its implications for life around pH 0.</title>
        <authorList>
            <person name="Futterer O."/>
            <person name="Angelov A."/>
            <person name="Liesegang H."/>
            <person name="Gottschalk G."/>
            <person name="Schleper C."/>
            <person name="Schepers B."/>
            <person name="Dock C."/>
            <person name="Antranikian G."/>
            <person name="Liebl W."/>
        </authorList>
    </citation>
    <scope>NUCLEOTIDE SEQUENCE [LARGE SCALE GENOMIC DNA]</scope>
    <source>
        <strain evidence="4">ATCC 700027 / DSM 9790 / JCM 10055 / NBRC 100828</strain>
        <strain evidence="2">DSM 9790</strain>
    </source>
</reference>
<keyword evidence="2" id="KW-0012">Acyltransferase</keyword>